<dbReference type="SUPFAM" id="SSF48239">
    <property type="entry name" value="Terpenoid cyclases/Protein prenyltransferases"/>
    <property type="match status" value="1"/>
</dbReference>
<comment type="caution">
    <text evidence="1">The sequence shown here is derived from an EMBL/GenBank/DDBJ whole genome shotgun (WGS) entry which is preliminary data.</text>
</comment>
<reference evidence="1 2" key="1">
    <citation type="submission" date="2020-08" db="EMBL/GenBank/DDBJ databases">
        <title>Genomic Encyclopedia of Type Strains, Phase IV (KMG-V): Genome sequencing to study the core and pangenomes of soil and plant-associated prokaryotes.</title>
        <authorList>
            <person name="Whitman W."/>
        </authorList>
    </citation>
    <scope>NUCLEOTIDE SEQUENCE [LARGE SCALE GENOMIC DNA]</scope>
    <source>
        <strain evidence="1 2">M2T3</strain>
    </source>
</reference>
<gene>
    <name evidence="1" type="ORF">HDF25_000239</name>
</gene>
<sequence>MNIPGPENNIEALNDSIEMGISYLHEHQLPNGEFCCYYAPDDKMTEWCVPDSTVFPTALISSCLLQLRETPKVAQLLLLASNFLSYQIMRGGVWNFFTKWNPLFKLSPPDADDTVFASWVLKSLGVEFEDNISLLLSNRDHKGLFYTWFVLRPKINTSIRRWKVMARELKRPFSSLLFWSKYESERNDIDGVVNANILFYLGLNQHTKPVVTYLLDIIAQNKEKECDKWYKNPFTFYYFLARNYPAVPELEPAKASIVDRILSTGKTDGSLGNSALDTALALSVLMNFNYRDQPVVDQAAHFLISAQRKPGNWERNIFFYSGPSKTVGWGSEEIVTAYCIEALADYRKLQNEAPDVI</sequence>
<proteinExistence type="predicted"/>
<name>A0A7X0IZ34_9SPHI</name>
<dbReference type="AlphaFoldDB" id="A0A7X0IZ34"/>
<dbReference type="InterPro" id="IPR008930">
    <property type="entry name" value="Terpenoid_cyclase/PrenylTrfase"/>
</dbReference>
<dbReference type="RefSeq" id="WP_184621937.1">
    <property type="nucleotide sequence ID" value="NZ_JACHCC010000001.1"/>
</dbReference>
<dbReference type="EMBL" id="JACHCC010000001">
    <property type="protein sequence ID" value="MBB6498115.1"/>
    <property type="molecule type" value="Genomic_DNA"/>
</dbReference>
<accession>A0A7X0IZ34</accession>
<organism evidence="1 2">
    <name type="scientific">Pedobacter cryoconitis</name>
    <dbReference type="NCBI Taxonomy" id="188932"/>
    <lineage>
        <taxon>Bacteria</taxon>
        <taxon>Pseudomonadati</taxon>
        <taxon>Bacteroidota</taxon>
        <taxon>Sphingobacteriia</taxon>
        <taxon>Sphingobacteriales</taxon>
        <taxon>Sphingobacteriaceae</taxon>
        <taxon>Pedobacter</taxon>
    </lineage>
</organism>
<evidence type="ECO:0000313" key="1">
    <source>
        <dbReference type="EMBL" id="MBB6498115.1"/>
    </source>
</evidence>
<evidence type="ECO:0000313" key="2">
    <source>
        <dbReference type="Proteomes" id="UP000521017"/>
    </source>
</evidence>
<protein>
    <submittedName>
        <fullName evidence="1">Uncharacterized protein</fullName>
    </submittedName>
</protein>
<dbReference type="Gene3D" id="1.50.10.20">
    <property type="match status" value="1"/>
</dbReference>
<dbReference type="Proteomes" id="UP000521017">
    <property type="component" value="Unassembled WGS sequence"/>
</dbReference>